<dbReference type="AlphaFoldDB" id="A0A8J9ZPP1"/>
<sequence>MDESMIFHRFWFVKVLKRFCPIGSKIRCRHMFENDAVVMGKDWALSGPSRAGRGCVGQVVALDRPLNACGYGKKLELEKAVAMASASQDVLTSVLLNRLLGHLEPILLLAYKKKKKRKKFQPCHLSGPVQVWLKV</sequence>
<keyword evidence="2" id="KW-1185">Reference proteome</keyword>
<accession>A0A8J9ZPP1</accession>
<evidence type="ECO:0000313" key="2">
    <source>
        <dbReference type="Proteomes" id="UP000838412"/>
    </source>
</evidence>
<evidence type="ECO:0000313" key="1">
    <source>
        <dbReference type="EMBL" id="CAH1259332.1"/>
    </source>
</evidence>
<name>A0A8J9ZPP1_BRALA</name>
<dbReference type="Proteomes" id="UP000838412">
    <property type="component" value="Chromosome 3"/>
</dbReference>
<proteinExistence type="predicted"/>
<reference evidence="1" key="1">
    <citation type="submission" date="2022-01" db="EMBL/GenBank/DDBJ databases">
        <authorList>
            <person name="Braso-Vives M."/>
        </authorList>
    </citation>
    <scope>NUCLEOTIDE SEQUENCE</scope>
</reference>
<protein>
    <submittedName>
        <fullName evidence="1">Hypp2250 protein</fullName>
    </submittedName>
</protein>
<organism evidence="1 2">
    <name type="scientific">Branchiostoma lanceolatum</name>
    <name type="common">Common lancelet</name>
    <name type="synonym">Amphioxus lanceolatum</name>
    <dbReference type="NCBI Taxonomy" id="7740"/>
    <lineage>
        <taxon>Eukaryota</taxon>
        <taxon>Metazoa</taxon>
        <taxon>Chordata</taxon>
        <taxon>Cephalochordata</taxon>
        <taxon>Leptocardii</taxon>
        <taxon>Amphioxiformes</taxon>
        <taxon>Branchiostomatidae</taxon>
        <taxon>Branchiostoma</taxon>
    </lineage>
</organism>
<dbReference type="EMBL" id="OV696688">
    <property type="protein sequence ID" value="CAH1259332.1"/>
    <property type="molecule type" value="Genomic_DNA"/>
</dbReference>
<gene>
    <name evidence="1" type="primary">Hypp2250</name>
    <name evidence="1" type="ORF">BLAG_LOCUS16667</name>
</gene>